<reference evidence="1" key="1">
    <citation type="journal article" date="2015" name="Nature">
        <title>Complex archaea that bridge the gap between prokaryotes and eukaryotes.</title>
        <authorList>
            <person name="Spang A."/>
            <person name="Saw J.H."/>
            <person name="Jorgensen S.L."/>
            <person name="Zaremba-Niedzwiedzka K."/>
            <person name="Martijn J."/>
            <person name="Lind A.E."/>
            <person name="van Eijk R."/>
            <person name="Schleper C."/>
            <person name="Guy L."/>
            <person name="Ettema T.J."/>
        </authorList>
    </citation>
    <scope>NUCLEOTIDE SEQUENCE</scope>
</reference>
<accession>A0A0F9XQ19</accession>
<dbReference type="PANTHER" id="PTHR35936">
    <property type="entry name" value="MEMBRANE-BOUND LYTIC MUREIN TRANSGLYCOSYLASE F"/>
    <property type="match status" value="1"/>
</dbReference>
<dbReference type="EMBL" id="LAZR01000035">
    <property type="protein sequence ID" value="KKO01542.1"/>
    <property type="molecule type" value="Genomic_DNA"/>
</dbReference>
<sequence>MRFFCVVFVFVLVSFAHAEPTQVRVGGYVFPPFVQLSTSGEWSGLTLDVLDAFNRMQSEFYFEFVPTAATRRYRDFASENYDLMLFENPSWGWEGYAVDSFEGPVLGRDVFIARARQGRGQEYFNDLQRKRIALFSGYHYAFANFNSDKSYLRDSHNAVITFSAASNIQMVLRGRVELAIVTEAYLEDYLARHPEYRGKLIVAEEADQHYRHFLILRKGAEPGLDFLRALADQISASGELDRLLQQHYLRVLPGCCAASQQEDGIE</sequence>
<dbReference type="SUPFAM" id="SSF53850">
    <property type="entry name" value="Periplasmic binding protein-like II"/>
    <property type="match status" value="1"/>
</dbReference>
<dbReference type="Gene3D" id="3.40.190.10">
    <property type="entry name" value="Periplasmic binding protein-like II"/>
    <property type="match status" value="2"/>
</dbReference>
<dbReference type="AlphaFoldDB" id="A0A0F9XQ19"/>
<gene>
    <name evidence="1" type="ORF">LCGC14_0117570</name>
</gene>
<evidence type="ECO:0000313" key="1">
    <source>
        <dbReference type="EMBL" id="KKO01542.1"/>
    </source>
</evidence>
<protein>
    <submittedName>
        <fullName evidence="1">Uncharacterized protein</fullName>
    </submittedName>
</protein>
<name>A0A0F9XQ19_9ZZZZ</name>
<comment type="caution">
    <text evidence="1">The sequence shown here is derived from an EMBL/GenBank/DDBJ whole genome shotgun (WGS) entry which is preliminary data.</text>
</comment>
<organism evidence="1">
    <name type="scientific">marine sediment metagenome</name>
    <dbReference type="NCBI Taxonomy" id="412755"/>
    <lineage>
        <taxon>unclassified sequences</taxon>
        <taxon>metagenomes</taxon>
        <taxon>ecological metagenomes</taxon>
    </lineage>
</organism>
<proteinExistence type="predicted"/>
<dbReference type="PANTHER" id="PTHR35936:SF25">
    <property type="entry name" value="ABC TRANSPORTER SUBSTRATE-BINDING PROTEIN"/>
    <property type="match status" value="1"/>
</dbReference>